<dbReference type="Gene3D" id="3.40.390.10">
    <property type="entry name" value="Collagenase (Catalytic Domain)"/>
    <property type="match status" value="1"/>
</dbReference>
<dbReference type="SUPFAM" id="SSF49785">
    <property type="entry name" value="Galactose-binding domain-like"/>
    <property type="match status" value="1"/>
</dbReference>
<dbReference type="SMART" id="SM00235">
    <property type="entry name" value="ZnMc"/>
    <property type="match status" value="1"/>
</dbReference>
<gene>
    <name evidence="9" type="ORF">IQ276_06910</name>
</gene>
<dbReference type="RefSeq" id="WP_193914685.1">
    <property type="nucleotide sequence ID" value="NZ_JADEXS020000001.1"/>
</dbReference>
<keyword evidence="3" id="KW-0964">Secreted</keyword>
<comment type="similarity">
    <text evidence="2">Belongs to the peptidase M10B family.</text>
</comment>
<reference evidence="9" key="1">
    <citation type="submission" date="2020-10" db="EMBL/GenBank/DDBJ databases">
        <authorList>
            <person name="Castelo-Branco R."/>
            <person name="Eusebio N."/>
            <person name="Adriana R."/>
            <person name="Vieira A."/>
            <person name="Brugerolle De Fraissinette N."/>
            <person name="Rezende De Castro R."/>
            <person name="Schneider M.P."/>
            <person name="Vasconcelos V."/>
            <person name="Leao P.N."/>
        </authorList>
    </citation>
    <scope>NUCLEOTIDE SEQUENCE</scope>
    <source>
        <strain evidence="9">LEGE 12446</strain>
    </source>
</reference>
<evidence type="ECO:0000256" key="6">
    <source>
        <dbReference type="ARBA" id="ARBA00022801"/>
    </source>
</evidence>
<proteinExistence type="inferred from homology"/>
<dbReference type="Pfam" id="PF00413">
    <property type="entry name" value="Peptidase_M10"/>
    <property type="match status" value="1"/>
</dbReference>
<keyword evidence="4" id="KW-0645">Protease</keyword>
<dbReference type="InterPro" id="IPR001818">
    <property type="entry name" value="Pept_M10_metallopeptidase"/>
</dbReference>
<dbReference type="AlphaFoldDB" id="A0A8J7CZT3"/>
<dbReference type="PROSITE" id="PS00330">
    <property type="entry name" value="HEMOLYSIN_CALCIUM"/>
    <property type="match status" value="3"/>
</dbReference>
<organism evidence="9 10">
    <name type="scientific">Desmonostoc muscorum LEGE 12446</name>
    <dbReference type="NCBI Taxonomy" id="1828758"/>
    <lineage>
        <taxon>Bacteria</taxon>
        <taxon>Bacillati</taxon>
        <taxon>Cyanobacteriota</taxon>
        <taxon>Cyanophyceae</taxon>
        <taxon>Nostocales</taxon>
        <taxon>Nostocaceae</taxon>
        <taxon>Desmonostoc</taxon>
    </lineage>
</organism>
<dbReference type="GO" id="GO:0005576">
    <property type="term" value="C:extracellular region"/>
    <property type="evidence" value="ECO:0007669"/>
    <property type="project" value="UniProtKB-SubCell"/>
</dbReference>
<evidence type="ECO:0000256" key="7">
    <source>
        <dbReference type="ARBA" id="ARBA00022833"/>
    </source>
</evidence>
<feature type="domain" description="P/Homo B" evidence="8">
    <location>
        <begin position="476"/>
        <end position="623"/>
    </location>
</feature>
<protein>
    <submittedName>
        <fullName evidence="9">Proprotein convertase P-domain-containing protein</fullName>
    </submittedName>
</protein>
<dbReference type="GO" id="GO:0005509">
    <property type="term" value="F:calcium ion binding"/>
    <property type="evidence" value="ECO:0007669"/>
    <property type="project" value="InterPro"/>
</dbReference>
<name>A0A8J7CZT3_DESMC</name>
<keyword evidence="6" id="KW-0378">Hydrolase</keyword>
<dbReference type="Pfam" id="PF01483">
    <property type="entry name" value="P_proprotein"/>
    <property type="match status" value="1"/>
</dbReference>
<dbReference type="PANTHER" id="PTHR38340">
    <property type="entry name" value="S-LAYER PROTEIN"/>
    <property type="match status" value="1"/>
</dbReference>
<evidence type="ECO:0000313" key="10">
    <source>
        <dbReference type="Proteomes" id="UP000622533"/>
    </source>
</evidence>
<dbReference type="Pfam" id="PF00353">
    <property type="entry name" value="HemolysinCabind"/>
    <property type="match status" value="4"/>
</dbReference>
<evidence type="ECO:0000259" key="8">
    <source>
        <dbReference type="PROSITE" id="PS51829"/>
    </source>
</evidence>
<evidence type="ECO:0000256" key="1">
    <source>
        <dbReference type="ARBA" id="ARBA00004613"/>
    </source>
</evidence>
<dbReference type="InterPro" id="IPR024079">
    <property type="entry name" value="MetalloPept_cat_dom_sf"/>
</dbReference>
<keyword evidence="10" id="KW-1185">Reference proteome</keyword>
<evidence type="ECO:0000313" key="9">
    <source>
        <dbReference type="EMBL" id="MBE9022172.1"/>
    </source>
</evidence>
<evidence type="ECO:0000256" key="4">
    <source>
        <dbReference type="ARBA" id="ARBA00022670"/>
    </source>
</evidence>
<dbReference type="InterPro" id="IPR050557">
    <property type="entry name" value="RTX_toxin/Mannuronan_C5-epim"/>
</dbReference>
<dbReference type="PROSITE" id="PS51829">
    <property type="entry name" value="P_HOMO_B"/>
    <property type="match status" value="1"/>
</dbReference>
<evidence type="ECO:0000256" key="2">
    <source>
        <dbReference type="ARBA" id="ARBA00009490"/>
    </source>
</evidence>
<dbReference type="EMBL" id="JADEXS010000063">
    <property type="protein sequence ID" value="MBE9022172.1"/>
    <property type="molecule type" value="Genomic_DNA"/>
</dbReference>
<dbReference type="InterPro" id="IPR018511">
    <property type="entry name" value="Hemolysin-typ_Ca-bd_CS"/>
</dbReference>
<comment type="subcellular location">
    <subcellularLocation>
        <location evidence="1">Secreted</location>
    </subcellularLocation>
</comment>
<sequence length="781" mass="81692">MSNFVGSTSGVPKTGSIYVDSLLWGSRWKIENDNRKLTYSFVDNQSWDDTFYNAEINAYTNAIKAWSNVANFQLEYSGYNDSQAELTFHSVDSSTLGSDSILGRALPPGESSDLFGQGDVLINWEFYEDDPDAELVVGSYYYNTFIHEIGHALGLAHPHDNGGTSSIFPGVEDSEDFGDFGLNQFVTTIMSYVDIQSPYSPGYSTNWGYAAGPMAFDIAAIQHIYGINKTYNTGNNVYLLPSSNGVGTYWTCIWDAGGTDTISGQGASNSVIIDLNNATLANNDPDAGGFISQVVGIKGGFTIANSQGGISVIENAIGSNFNDTLTGNEYKNYLSGEGGNDVIDGKAGNDSLVGGAGNDTLYGGAGNDTLNGGTGNNTLYGGTGNDRYILNSQSYISITEYLNEGTDTVESAYTFNLSPAYLENLVLTGTSAINGTGNSLNNTITGNGANNQLNGGSGNDTLYGGAGNDSLVGDGVTNQTKTFSNNTPVSIPDLSTIISNLAVSGFTTSIIDVNVTLNIKHNWASDLDVFLINPTGTRVELFTDVGGSNSSFTNTKLDDEAATSITVGTAPFTGSFKPEKVLSAFDNQNPNGTWKLEVTDDDSAITGTLNSWSLQFTIQTVDVGNDFLDGGTGNDTLTGAAGNDTLIGGSGNDTLNGGSGNDILVGSAGTDTLTGGSGSDRFTFNSRTEGIDRITDFSVVDDTIFVSAAGFAGGLVAGAAIAANQFFIGSAANTTSQRFLYDKGNGFVFFDQDGIGAIGKIQIATLNTGLSLTNADIFVAA</sequence>
<keyword evidence="7" id="KW-0862">Zinc</keyword>
<keyword evidence="5" id="KW-0479">Metal-binding</keyword>
<dbReference type="InterPro" id="IPR011049">
    <property type="entry name" value="Serralysin-like_metalloprot_C"/>
</dbReference>
<dbReference type="InterPro" id="IPR008979">
    <property type="entry name" value="Galactose-bd-like_sf"/>
</dbReference>
<accession>A0A8J7CZT3</accession>
<dbReference type="InterPro" id="IPR034033">
    <property type="entry name" value="Serralysin-like"/>
</dbReference>
<dbReference type="InterPro" id="IPR006026">
    <property type="entry name" value="Peptidase_Metallo"/>
</dbReference>
<dbReference type="GO" id="GO:0031012">
    <property type="term" value="C:extracellular matrix"/>
    <property type="evidence" value="ECO:0007669"/>
    <property type="project" value="InterPro"/>
</dbReference>
<dbReference type="InterPro" id="IPR001343">
    <property type="entry name" value="Hemolysn_Ca-bd"/>
</dbReference>
<dbReference type="Proteomes" id="UP000622533">
    <property type="component" value="Unassembled WGS sequence"/>
</dbReference>
<evidence type="ECO:0000256" key="3">
    <source>
        <dbReference type="ARBA" id="ARBA00022525"/>
    </source>
</evidence>
<dbReference type="CDD" id="cd04277">
    <property type="entry name" value="ZnMc_serralysin_like"/>
    <property type="match status" value="1"/>
</dbReference>
<comment type="caution">
    <text evidence="9">The sequence shown here is derived from an EMBL/GenBank/DDBJ whole genome shotgun (WGS) entry which is preliminary data.</text>
</comment>
<dbReference type="InterPro" id="IPR002884">
    <property type="entry name" value="P_dom"/>
</dbReference>
<dbReference type="PRINTS" id="PR00313">
    <property type="entry name" value="CABNDNGRPT"/>
</dbReference>
<dbReference type="GO" id="GO:0004222">
    <property type="term" value="F:metalloendopeptidase activity"/>
    <property type="evidence" value="ECO:0007669"/>
    <property type="project" value="InterPro"/>
</dbReference>
<dbReference type="SUPFAM" id="SSF55486">
    <property type="entry name" value="Metalloproteases ('zincins'), catalytic domain"/>
    <property type="match status" value="1"/>
</dbReference>
<dbReference type="PANTHER" id="PTHR38340:SF1">
    <property type="entry name" value="S-LAYER PROTEIN"/>
    <property type="match status" value="1"/>
</dbReference>
<evidence type="ECO:0000256" key="5">
    <source>
        <dbReference type="ARBA" id="ARBA00022723"/>
    </source>
</evidence>
<dbReference type="Gene3D" id="2.150.10.10">
    <property type="entry name" value="Serralysin-like metalloprotease, C-terminal"/>
    <property type="match status" value="3"/>
</dbReference>
<dbReference type="GO" id="GO:0006508">
    <property type="term" value="P:proteolysis"/>
    <property type="evidence" value="ECO:0007669"/>
    <property type="project" value="UniProtKB-KW"/>
</dbReference>
<dbReference type="GO" id="GO:0008270">
    <property type="term" value="F:zinc ion binding"/>
    <property type="evidence" value="ECO:0007669"/>
    <property type="project" value="InterPro"/>
</dbReference>
<dbReference type="SUPFAM" id="SSF51120">
    <property type="entry name" value="beta-Roll"/>
    <property type="match status" value="3"/>
</dbReference>
<dbReference type="GO" id="GO:0004252">
    <property type="term" value="F:serine-type endopeptidase activity"/>
    <property type="evidence" value="ECO:0007669"/>
    <property type="project" value="InterPro"/>
</dbReference>